<feature type="transmembrane region" description="Helical" evidence="9">
    <location>
        <begin position="35"/>
        <end position="53"/>
    </location>
</feature>
<evidence type="ECO:0000256" key="7">
    <source>
        <dbReference type="ARBA" id="ARBA00023136"/>
    </source>
</evidence>
<dbReference type="PANTHER" id="PTHR35011">
    <property type="entry name" value="2,3-DIKETO-L-GULONATE TRAP TRANSPORTER SMALL PERMEASE PROTEIN YIAM"/>
    <property type="match status" value="1"/>
</dbReference>
<dbReference type="GO" id="GO:0022857">
    <property type="term" value="F:transmembrane transporter activity"/>
    <property type="evidence" value="ECO:0007669"/>
    <property type="project" value="UniProtKB-UniRule"/>
</dbReference>
<keyword evidence="6 9" id="KW-1133">Transmembrane helix</keyword>
<reference evidence="11" key="2">
    <citation type="submission" date="2020-09" db="EMBL/GenBank/DDBJ databases">
        <authorList>
            <person name="Sun Q."/>
            <person name="Kim S."/>
        </authorList>
    </citation>
    <scope>NUCLEOTIDE SEQUENCE</scope>
    <source>
        <strain evidence="11">KCTC 42650</strain>
    </source>
</reference>
<dbReference type="AlphaFoldDB" id="A0A8J3M987"/>
<comment type="subunit">
    <text evidence="9">The complex comprises the extracytoplasmic solute receptor protein and the two transmembrane proteins.</text>
</comment>
<evidence type="ECO:0000259" key="10">
    <source>
        <dbReference type="Pfam" id="PF04290"/>
    </source>
</evidence>
<keyword evidence="3" id="KW-1003">Cell membrane</keyword>
<keyword evidence="4 9" id="KW-0997">Cell inner membrane</keyword>
<evidence type="ECO:0000313" key="12">
    <source>
        <dbReference type="Proteomes" id="UP000626220"/>
    </source>
</evidence>
<keyword evidence="12" id="KW-1185">Reference proteome</keyword>
<dbReference type="InterPro" id="IPR055348">
    <property type="entry name" value="DctQ"/>
</dbReference>
<proteinExistence type="inferred from homology"/>
<evidence type="ECO:0000256" key="3">
    <source>
        <dbReference type="ARBA" id="ARBA00022475"/>
    </source>
</evidence>
<keyword evidence="7 9" id="KW-0472">Membrane</keyword>
<name>A0A8J3M987_9RHOB</name>
<organism evidence="11 12">
    <name type="scientific">Seohaeicola zhoushanensis</name>
    <dbReference type="NCBI Taxonomy" id="1569283"/>
    <lineage>
        <taxon>Bacteria</taxon>
        <taxon>Pseudomonadati</taxon>
        <taxon>Pseudomonadota</taxon>
        <taxon>Alphaproteobacteria</taxon>
        <taxon>Rhodobacterales</taxon>
        <taxon>Roseobacteraceae</taxon>
        <taxon>Seohaeicola</taxon>
    </lineage>
</organism>
<comment type="caution">
    <text evidence="11">The sequence shown here is derived from an EMBL/GenBank/DDBJ whole genome shotgun (WGS) entry which is preliminary data.</text>
</comment>
<evidence type="ECO:0000256" key="2">
    <source>
        <dbReference type="ARBA" id="ARBA00022448"/>
    </source>
</evidence>
<dbReference type="GO" id="GO:0005886">
    <property type="term" value="C:plasma membrane"/>
    <property type="evidence" value="ECO:0007669"/>
    <property type="project" value="UniProtKB-SubCell"/>
</dbReference>
<evidence type="ECO:0000313" key="11">
    <source>
        <dbReference type="EMBL" id="GHF64761.1"/>
    </source>
</evidence>
<evidence type="ECO:0000256" key="6">
    <source>
        <dbReference type="ARBA" id="ARBA00022989"/>
    </source>
</evidence>
<dbReference type="GO" id="GO:0015740">
    <property type="term" value="P:C4-dicarboxylate transport"/>
    <property type="evidence" value="ECO:0007669"/>
    <property type="project" value="TreeGrafter"/>
</dbReference>
<gene>
    <name evidence="11" type="ORF">GCM10017056_39950</name>
</gene>
<dbReference type="EMBL" id="BNCJ01000016">
    <property type="protein sequence ID" value="GHF64761.1"/>
    <property type="molecule type" value="Genomic_DNA"/>
</dbReference>
<keyword evidence="2 9" id="KW-0813">Transport</keyword>
<evidence type="ECO:0000256" key="1">
    <source>
        <dbReference type="ARBA" id="ARBA00004429"/>
    </source>
</evidence>
<comment type="function">
    <text evidence="9">Part of the tripartite ATP-independent periplasmic (TRAP) transport system.</text>
</comment>
<sequence length="146" mass="16107">MILAFISMLVVMFIQVVSRHALAVGVPWTDETSRFLYIAQIFLGLSIAQRYGQHIRITVALDLMGPRLRRITEAFADLLTALICILLIVGAVEMMRKSGNALASTLPLPMSAIYGVQCIGIALYALLVLKDLRDKLFYHDEKGAAA</sequence>
<evidence type="ECO:0000256" key="4">
    <source>
        <dbReference type="ARBA" id="ARBA00022519"/>
    </source>
</evidence>
<feature type="transmembrane region" description="Helical" evidence="9">
    <location>
        <begin position="74"/>
        <end position="92"/>
    </location>
</feature>
<dbReference type="InterPro" id="IPR007387">
    <property type="entry name" value="TRAP_DctQ"/>
</dbReference>
<evidence type="ECO:0000256" key="5">
    <source>
        <dbReference type="ARBA" id="ARBA00022692"/>
    </source>
</evidence>
<feature type="transmembrane region" description="Helical" evidence="9">
    <location>
        <begin position="112"/>
        <end position="129"/>
    </location>
</feature>
<comment type="similarity">
    <text evidence="8 9">Belongs to the TRAP transporter small permease family.</text>
</comment>
<dbReference type="Proteomes" id="UP000626220">
    <property type="component" value="Unassembled WGS sequence"/>
</dbReference>
<reference evidence="11" key="1">
    <citation type="journal article" date="2014" name="Int. J. Syst. Evol. Microbiol.">
        <title>Complete genome sequence of Corynebacterium casei LMG S-19264T (=DSM 44701T), isolated from a smear-ripened cheese.</title>
        <authorList>
            <consortium name="US DOE Joint Genome Institute (JGI-PGF)"/>
            <person name="Walter F."/>
            <person name="Albersmeier A."/>
            <person name="Kalinowski J."/>
            <person name="Ruckert C."/>
        </authorList>
    </citation>
    <scope>NUCLEOTIDE SEQUENCE</scope>
    <source>
        <strain evidence="11">KCTC 42650</strain>
    </source>
</reference>
<evidence type="ECO:0000256" key="9">
    <source>
        <dbReference type="RuleBase" id="RU369079"/>
    </source>
</evidence>
<accession>A0A8J3M987</accession>
<evidence type="ECO:0000256" key="8">
    <source>
        <dbReference type="ARBA" id="ARBA00038436"/>
    </source>
</evidence>
<keyword evidence="5 9" id="KW-0812">Transmembrane</keyword>
<comment type="caution">
    <text evidence="9">Lacks conserved residue(s) required for the propagation of feature annotation.</text>
</comment>
<dbReference type="PANTHER" id="PTHR35011:SF2">
    <property type="entry name" value="2,3-DIKETO-L-GULONATE TRAP TRANSPORTER SMALL PERMEASE PROTEIN YIAM"/>
    <property type="match status" value="1"/>
</dbReference>
<protein>
    <recommendedName>
        <fullName evidence="9">TRAP transporter small permease protein</fullName>
    </recommendedName>
</protein>
<comment type="subcellular location">
    <subcellularLocation>
        <location evidence="1 9">Cell inner membrane</location>
        <topology evidence="1 9">Multi-pass membrane protein</topology>
    </subcellularLocation>
</comment>
<dbReference type="Pfam" id="PF04290">
    <property type="entry name" value="DctQ"/>
    <property type="match status" value="1"/>
</dbReference>
<feature type="domain" description="Tripartite ATP-independent periplasmic transporters DctQ component" evidence="10">
    <location>
        <begin position="8"/>
        <end position="134"/>
    </location>
</feature>